<evidence type="ECO:0000256" key="1">
    <source>
        <dbReference type="SAM" id="Coils"/>
    </source>
</evidence>
<keyword evidence="1" id="KW-0175">Coiled coil</keyword>
<comment type="caution">
    <text evidence="3">The sequence shown here is derived from an EMBL/GenBank/DDBJ whole genome shotgun (WGS) entry which is preliminary data.</text>
</comment>
<gene>
    <name evidence="3" type="ORF">EYE40_08490</name>
</gene>
<dbReference type="RefSeq" id="WP_130981538.1">
    <property type="nucleotide sequence ID" value="NZ_SISG01000001.1"/>
</dbReference>
<keyword evidence="2" id="KW-1133">Transmembrane helix</keyword>
<dbReference type="InterPro" id="IPR007060">
    <property type="entry name" value="FtsL/DivIC"/>
</dbReference>
<name>A0A4Q9GW45_9MICO</name>
<organism evidence="3 4">
    <name type="scientific">Glaciihabitans arcticus</name>
    <dbReference type="NCBI Taxonomy" id="2668039"/>
    <lineage>
        <taxon>Bacteria</taxon>
        <taxon>Bacillati</taxon>
        <taxon>Actinomycetota</taxon>
        <taxon>Actinomycetes</taxon>
        <taxon>Micrococcales</taxon>
        <taxon>Microbacteriaceae</taxon>
        <taxon>Glaciihabitans</taxon>
    </lineage>
</organism>
<protein>
    <submittedName>
        <fullName evidence="3">Septum formation initiator family protein</fullName>
    </submittedName>
</protein>
<evidence type="ECO:0000313" key="4">
    <source>
        <dbReference type="Proteomes" id="UP000294194"/>
    </source>
</evidence>
<keyword evidence="2" id="KW-0812">Transmembrane</keyword>
<dbReference type="Proteomes" id="UP000294194">
    <property type="component" value="Unassembled WGS sequence"/>
</dbReference>
<accession>A0A4Q9GW45</accession>
<proteinExistence type="predicted"/>
<evidence type="ECO:0000313" key="3">
    <source>
        <dbReference type="EMBL" id="TBN57427.1"/>
    </source>
</evidence>
<evidence type="ECO:0000256" key="2">
    <source>
        <dbReference type="SAM" id="Phobius"/>
    </source>
</evidence>
<feature type="transmembrane region" description="Helical" evidence="2">
    <location>
        <begin position="33"/>
        <end position="56"/>
    </location>
</feature>
<reference evidence="4" key="1">
    <citation type="submission" date="2019-02" db="EMBL/GenBank/DDBJ databases">
        <title>Glaciihabitans arcticus sp. nov., a psychrotolerant bacterium isolated from polar soil.</title>
        <authorList>
            <person name="Dahal R.H."/>
        </authorList>
    </citation>
    <scope>NUCLEOTIDE SEQUENCE [LARGE SCALE GENOMIC DNA]</scope>
    <source>
        <strain evidence="4">RP-3-7</strain>
    </source>
</reference>
<keyword evidence="2" id="KW-0472">Membrane</keyword>
<sequence length="167" mass="18597">MSRRQRPTKVAVALPQMESPAEHWLRNIRLSGFAFTVLSLIVLAVIVLAPSLHILIEQQQQIAELRAAVDEKEQSVKDLEDDVARWDDPAYIVSQARDRLVYVYPGDLTYLVIDDGATVTTDDGQPISDEIQTTRVDWMQSMLSSLFTAGLTDATAAELESPKQGDK</sequence>
<feature type="coiled-coil region" evidence="1">
    <location>
        <begin position="55"/>
        <end position="82"/>
    </location>
</feature>
<dbReference type="EMBL" id="SISG01000001">
    <property type="protein sequence ID" value="TBN57427.1"/>
    <property type="molecule type" value="Genomic_DNA"/>
</dbReference>
<keyword evidence="4" id="KW-1185">Reference proteome</keyword>
<dbReference type="Pfam" id="PF04977">
    <property type="entry name" value="DivIC"/>
    <property type="match status" value="1"/>
</dbReference>
<dbReference type="AlphaFoldDB" id="A0A4Q9GW45"/>